<dbReference type="NCBIfam" id="TIGR00054">
    <property type="entry name" value="RIP metalloprotease RseP"/>
    <property type="match status" value="1"/>
</dbReference>
<evidence type="ECO:0000256" key="3">
    <source>
        <dbReference type="ARBA" id="ARBA00007931"/>
    </source>
</evidence>
<dbReference type="InterPro" id="IPR004387">
    <property type="entry name" value="Pept_M50_Zn"/>
</dbReference>
<dbReference type="GO" id="GO:0046872">
    <property type="term" value="F:metal ion binding"/>
    <property type="evidence" value="ECO:0007669"/>
    <property type="project" value="UniProtKB-KW"/>
</dbReference>
<dbReference type="EC" id="3.4.24.-" evidence="11"/>
<reference evidence="13 14" key="1">
    <citation type="submission" date="2016-11" db="EMBL/GenBank/DDBJ databases">
        <authorList>
            <person name="Jaros S."/>
            <person name="Januszkiewicz K."/>
            <person name="Wedrychowicz H."/>
        </authorList>
    </citation>
    <scope>NUCLEOTIDE SEQUENCE [LARGE SCALE GENOMIC DNA]</scope>
    <source>
        <strain evidence="13 14">DSM 8605</strain>
    </source>
</reference>
<evidence type="ECO:0000256" key="7">
    <source>
        <dbReference type="ARBA" id="ARBA00022833"/>
    </source>
</evidence>
<dbReference type="GO" id="GO:0004222">
    <property type="term" value="F:metalloendopeptidase activity"/>
    <property type="evidence" value="ECO:0007669"/>
    <property type="project" value="InterPro"/>
</dbReference>
<dbReference type="SMART" id="SM00228">
    <property type="entry name" value="PDZ"/>
    <property type="match status" value="1"/>
</dbReference>
<keyword evidence="5 11" id="KW-0812">Transmembrane</keyword>
<keyword evidence="8 11" id="KW-1133">Transmembrane helix</keyword>
<feature type="transmembrane region" description="Helical" evidence="11">
    <location>
        <begin position="265"/>
        <end position="297"/>
    </location>
</feature>
<dbReference type="GO" id="GO:0006508">
    <property type="term" value="P:proteolysis"/>
    <property type="evidence" value="ECO:0007669"/>
    <property type="project" value="UniProtKB-KW"/>
</dbReference>
<keyword evidence="4 13" id="KW-0645">Protease</keyword>
<evidence type="ECO:0000256" key="1">
    <source>
        <dbReference type="ARBA" id="ARBA00001947"/>
    </source>
</evidence>
<comment type="similarity">
    <text evidence="3 11">Belongs to the peptidase M50B family.</text>
</comment>
<dbReference type="InterPro" id="IPR041489">
    <property type="entry name" value="PDZ_6"/>
</dbReference>
<dbReference type="AlphaFoldDB" id="A0A1M5QWY1"/>
<evidence type="ECO:0000259" key="12">
    <source>
        <dbReference type="PROSITE" id="PS50106"/>
    </source>
</evidence>
<feature type="transmembrane region" description="Helical" evidence="11">
    <location>
        <begin position="6"/>
        <end position="27"/>
    </location>
</feature>
<dbReference type="PROSITE" id="PS50106">
    <property type="entry name" value="PDZ"/>
    <property type="match status" value="1"/>
</dbReference>
<dbReference type="CDD" id="cd23081">
    <property type="entry name" value="cpPDZ_EcRseP-like"/>
    <property type="match status" value="1"/>
</dbReference>
<dbReference type="STRING" id="1121316.SAMN02745207_00334"/>
<dbReference type="RefSeq" id="WP_084133345.1">
    <property type="nucleotide sequence ID" value="NZ_FQXM01000002.1"/>
</dbReference>
<evidence type="ECO:0000256" key="2">
    <source>
        <dbReference type="ARBA" id="ARBA00004141"/>
    </source>
</evidence>
<keyword evidence="7 11" id="KW-0862">Zinc</keyword>
<evidence type="ECO:0000313" key="14">
    <source>
        <dbReference type="Proteomes" id="UP000184447"/>
    </source>
</evidence>
<evidence type="ECO:0000256" key="11">
    <source>
        <dbReference type="RuleBase" id="RU362031"/>
    </source>
</evidence>
<dbReference type="CDD" id="cd06163">
    <property type="entry name" value="S2P-M50_PDZ_RseP-like"/>
    <property type="match status" value="1"/>
</dbReference>
<evidence type="ECO:0000256" key="5">
    <source>
        <dbReference type="ARBA" id="ARBA00022692"/>
    </source>
</evidence>
<dbReference type="Pfam" id="PF02163">
    <property type="entry name" value="Peptidase_M50"/>
    <property type="match status" value="1"/>
</dbReference>
<keyword evidence="14" id="KW-1185">Reference proteome</keyword>
<sequence>MNIIYILIGILLLGVLVILHELAHFTLAKLNKVKVEEFAVGMGPLLTSIQGKETLYSIRALPIGGYVRMFGEDEQSKEEGSFSSKSPWRKLSIVAAGPIMNLLVAIVIFAFIGFVSGFATTTITETMENSPAAQVGLQSGDKIIKINDSKISSWDDITTEIILNKNEPLDLTVLRDGEEYTFELTPMYVEKEDRYLIGITPMYEENPNLGEALGQGLKQVNTITKQTFVSLGRMFKGEASKDEVGGPVTIIRVTSMAAKAGFLNLLYLGGFISMSFAIFNILPIPALDGGWIVLFLIQIITRKEIDQKYVTIINKIGFTFLLFLMVAITIKDILFPVKF</sequence>
<keyword evidence="6 11" id="KW-0378">Hydrolase</keyword>
<dbReference type="PANTHER" id="PTHR42837">
    <property type="entry name" value="REGULATOR OF SIGMA-E PROTEASE RSEP"/>
    <property type="match status" value="1"/>
</dbReference>
<dbReference type="GO" id="GO:0016020">
    <property type="term" value="C:membrane"/>
    <property type="evidence" value="ECO:0007669"/>
    <property type="project" value="UniProtKB-SubCell"/>
</dbReference>
<proteinExistence type="inferred from homology"/>
<dbReference type="PANTHER" id="PTHR42837:SF2">
    <property type="entry name" value="MEMBRANE METALLOPROTEASE ARASP2, CHLOROPLASTIC-RELATED"/>
    <property type="match status" value="1"/>
</dbReference>
<name>A0A1M5QWY1_9CLOT</name>
<dbReference type="Gene3D" id="2.30.42.10">
    <property type="match status" value="1"/>
</dbReference>
<dbReference type="Pfam" id="PF17820">
    <property type="entry name" value="PDZ_6"/>
    <property type="match status" value="1"/>
</dbReference>
<feature type="transmembrane region" description="Helical" evidence="11">
    <location>
        <begin position="93"/>
        <end position="119"/>
    </location>
</feature>
<protein>
    <recommendedName>
        <fullName evidence="11">Zinc metalloprotease</fullName>
        <ecNumber evidence="11">3.4.24.-</ecNumber>
    </recommendedName>
</protein>
<organism evidence="13 14">
    <name type="scientific">Clostridium grantii DSM 8605</name>
    <dbReference type="NCBI Taxonomy" id="1121316"/>
    <lineage>
        <taxon>Bacteria</taxon>
        <taxon>Bacillati</taxon>
        <taxon>Bacillota</taxon>
        <taxon>Clostridia</taxon>
        <taxon>Eubacteriales</taxon>
        <taxon>Clostridiaceae</taxon>
        <taxon>Clostridium</taxon>
    </lineage>
</organism>
<dbReference type="OrthoDB" id="9782003at2"/>
<evidence type="ECO:0000313" key="13">
    <source>
        <dbReference type="EMBL" id="SHH18396.1"/>
    </source>
</evidence>
<comment type="subcellular location">
    <subcellularLocation>
        <location evidence="2">Membrane</location>
        <topology evidence="2">Multi-pass membrane protein</topology>
    </subcellularLocation>
</comment>
<dbReference type="InterPro" id="IPR008915">
    <property type="entry name" value="Peptidase_M50"/>
</dbReference>
<dbReference type="InterPro" id="IPR036034">
    <property type="entry name" value="PDZ_sf"/>
</dbReference>
<dbReference type="InterPro" id="IPR001478">
    <property type="entry name" value="PDZ"/>
</dbReference>
<evidence type="ECO:0000256" key="6">
    <source>
        <dbReference type="ARBA" id="ARBA00022801"/>
    </source>
</evidence>
<dbReference type="SUPFAM" id="SSF50156">
    <property type="entry name" value="PDZ domain-like"/>
    <property type="match status" value="1"/>
</dbReference>
<feature type="domain" description="PDZ" evidence="12">
    <location>
        <begin position="123"/>
        <end position="177"/>
    </location>
</feature>
<evidence type="ECO:0000256" key="4">
    <source>
        <dbReference type="ARBA" id="ARBA00022670"/>
    </source>
</evidence>
<feature type="transmembrane region" description="Helical" evidence="11">
    <location>
        <begin position="309"/>
        <end position="330"/>
    </location>
</feature>
<dbReference type="EMBL" id="FQXM01000002">
    <property type="protein sequence ID" value="SHH18396.1"/>
    <property type="molecule type" value="Genomic_DNA"/>
</dbReference>
<dbReference type="Proteomes" id="UP000184447">
    <property type="component" value="Unassembled WGS sequence"/>
</dbReference>
<comment type="cofactor">
    <cofactor evidence="1 11">
        <name>Zn(2+)</name>
        <dbReference type="ChEBI" id="CHEBI:29105"/>
    </cofactor>
</comment>
<gene>
    <name evidence="13" type="ORF">SAMN02745207_00334</name>
</gene>
<keyword evidence="10 11" id="KW-0472">Membrane</keyword>
<evidence type="ECO:0000256" key="9">
    <source>
        <dbReference type="ARBA" id="ARBA00023049"/>
    </source>
</evidence>
<evidence type="ECO:0000256" key="10">
    <source>
        <dbReference type="ARBA" id="ARBA00023136"/>
    </source>
</evidence>
<keyword evidence="9 11" id="KW-0482">Metalloprotease</keyword>
<accession>A0A1M5QWY1</accession>
<evidence type="ECO:0000256" key="8">
    <source>
        <dbReference type="ARBA" id="ARBA00022989"/>
    </source>
</evidence>
<keyword evidence="11" id="KW-0479">Metal-binding</keyword>